<protein>
    <submittedName>
        <fullName evidence="2">Uncharacterized protein</fullName>
    </submittedName>
</protein>
<gene>
    <name evidence="2" type="ORF">F3087_33705</name>
</gene>
<dbReference type="Proteomes" id="UP000323876">
    <property type="component" value="Unassembled WGS sequence"/>
</dbReference>
<feature type="region of interest" description="Disordered" evidence="1">
    <location>
        <begin position="1"/>
        <end position="31"/>
    </location>
</feature>
<keyword evidence="3" id="KW-1185">Reference proteome</keyword>
<comment type="caution">
    <text evidence="2">The sequence shown here is derived from an EMBL/GenBank/DDBJ whole genome shotgun (WGS) entry which is preliminary data.</text>
</comment>
<dbReference type="AlphaFoldDB" id="A0A5N0E6G8"/>
<reference evidence="2 3" key="1">
    <citation type="submission" date="2019-09" db="EMBL/GenBank/DDBJ databases">
        <authorList>
            <person name="Wang X."/>
        </authorList>
    </citation>
    <scope>NUCLEOTIDE SEQUENCE [LARGE SCALE GENOMIC DNA]</scope>
    <source>
        <strain evidence="2 3">CICC 11023</strain>
    </source>
</reference>
<feature type="region of interest" description="Disordered" evidence="1">
    <location>
        <begin position="94"/>
        <end position="113"/>
    </location>
</feature>
<dbReference type="RefSeq" id="WP_150406151.1">
    <property type="nucleotide sequence ID" value="NZ_VXLC01000019.1"/>
</dbReference>
<evidence type="ECO:0000313" key="3">
    <source>
        <dbReference type="Proteomes" id="UP000323876"/>
    </source>
</evidence>
<evidence type="ECO:0000313" key="2">
    <source>
        <dbReference type="EMBL" id="KAA8884546.1"/>
    </source>
</evidence>
<proteinExistence type="predicted"/>
<evidence type="ECO:0000256" key="1">
    <source>
        <dbReference type="SAM" id="MobiDB-lite"/>
    </source>
</evidence>
<name>A0A5N0E6G8_9NOCA</name>
<feature type="compositionally biased region" description="Polar residues" evidence="1">
    <location>
        <begin position="18"/>
        <end position="31"/>
    </location>
</feature>
<accession>A0A5N0E6G8</accession>
<dbReference type="EMBL" id="VXLC01000019">
    <property type="protein sequence ID" value="KAA8884546.1"/>
    <property type="molecule type" value="Genomic_DNA"/>
</dbReference>
<sequence length="113" mass="11966">MRGTPNHAQDPTIRGATPANSQPRTISSGDTPTAFVADWFAAIAHDIADNFGASSRPVVARTSRRLDSSASNPRTNSLTIPWAACRVAQRYSHPGGDAHEFTGGSVRDGQLHA</sequence>
<organism evidence="2 3">
    <name type="scientific">Nocardia colli</name>
    <dbReference type="NCBI Taxonomy" id="2545717"/>
    <lineage>
        <taxon>Bacteria</taxon>
        <taxon>Bacillati</taxon>
        <taxon>Actinomycetota</taxon>
        <taxon>Actinomycetes</taxon>
        <taxon>Mycobacteriales</taxon>
        <taxon>Nocardiaceae</taxon>
        <taxon>Nocardia</taxon>
    </lineage>
</organism>